<protein>
    <submittedName>
        <fullName evidence="1">Uncharacterized protein</fullName>
    </submittedName>
</protein>
<keyword evidence="2" id="KW-1185">Reference proteome</keyword>
<sequence>MSLAGLRPIPDIVVIVHRNEGRVLLTDRNGFYHDALGAAWQLTRGNVLVVLTRTQIKAEAELFDAQLLHSLSAQGDQPTIGALSAAGRVLTWDSAPSHAQRQQLRSLAARAYFREPPPAVPGLPAEWACRRPGAGKAQSWCSLL</sequence>
<organism evidence="1 2">
    <name type="scientific">Prorocentrum cordatum</name>
    <dbReference type="NCBI Taxonomy" id="2364126"/>
    <lineage>
        <taxon>Eukaryota</taxon>
        <taxon>Sar</taxon>
        <taxon>Alveolata</taxon>
        <taxon>Dinophyceae</taxon>
        <taxon>Prorocentrales</taxon>
        <taxon>Prorocentraceae</taxon>
        <taxon>Prorocentrum</taxon>
    </lineage>
</organism>
<evidence type="ECO:0000313" key="1">
    <source>
        <dbReference type="EMBL" id="CAK0909064.1"/>
    </source>
</evidence>
<evidence type="ECO:0000313" key="2">
    <source>
        <dbReference type="Proteomes" id="UP001189429"/>
    </source>
</evidence>
<gene>
    <name evidence="1" type="ORF">PCOR1329_LOCUS83575</name>
</gene>
<dbReference type="EMBL" id="CAUYUJ010022124">
    <property type="protein sequence ID" value="CAK0909064.1"/>
    <property type="molecule type" value="Genomic_DNA"/>
</dbReference>
<comment type="caution">
    <text evidence="1">The sequence shown here is derived from an EMBL/GenBank/DDBJ whole genome shotgun (WGS) entry which is preliminary data.</text>
</comment>
<dbReference type="Proteomes" id="UP001189429">
    <property type="component" value="Unassembled WGS sequence"/>
</dbReference>
<name>A0ABN9YBP7_9DINO</name>
<proteinExistence type="predicted"/>
<accession>A0ABN9YBP7</accession>
<reference evidence="1" key="1">
    <citation type="submission" date="2023-10" db="EMBL/GenBank/DDBJ databases">
        <authorList>
            <person name="Chen Y."/>
            <person name="Shah S."/>
            <person name="Dougan E. K."/>
            <person name="Thang M."/>
            <person name="Chan C."/>
        </authorList>
    </citation>
    <scope>NUCLEOTIDE SEQUENCE [LARGE SCALE GENOMIC DNA]</scope>
</reference>